<reference evidence="1 2" key="1">
    <citation type="submission" date="2019-07" db="EMBL/GenBank/DDBJ databases">
        <title>Whole genome shotgun sequence of Methylobacterium haplocladii NBRC 107714.</title>
        <authorList>
            <person name="Hosoyama A."/>
            <person name="Uohara A."/>
            <person name="Ohji S."/>
            <person name="Ichikawa N."/>
        </authorList>
    </citation>
    <scope>NUCLEOTIDE SEQUENCE [LARGE SCALE GENOMIC DNA]</scope>
    <source>
        <strain evidence="1 2">NBRC 107714</strain>
    </source>
</reference>
<protein>
    <submittedName>
        <fullName evidence="1">Uncharacterized protein</fullName>
    </submittedName>
</protein>
<keyword evidence="2" id="KW-1185">Reference proteome</keyword>
<dbReference type="Proteomes" id="UP000321258">
    <property type="component" value="Unassembled WGS sequence"/>
</dbReference>
<name>A0A512IMP7_9HYPH</name>
<proteinExistence type="predicted"/>
<comment type="caution">
    <text evidence="1">The sequence shown here is derived from an EMBL/GenBank/DDBJ whole genome shotgun (WGS) entry which is preliminary data.</text>
</comment>
<organism evidence="1 2">
    <name type="scientific">Methylobacterium haplocladii</name>
    <dbReference type="NCBI Taxonomy" id="1176176"/>
    <lineage>
        <taxon>Bacteria</taxon>
        <taxon>Pseudomonadati</taxon>
        <taxon>Pseudomonadota</taxon>
        <taxon>Alphaproteobacteria</taxon>
        <taxon>Hyphomicrobiales</taxon>
        <taxon>Methylobacteriaceae</taxon>
        <taxon>Methylobacterium</taxon>
    </lineage>
</organism>
<dbReference type="EMBL" id="BJZT01000012">
    <property type="protein sequence ID" value="GEO98928.1"/>
    <property type="molecule type" value="Genomic_DNA"/>
</dbReference>
<evidence type="ECO:0000313" key="2">
    <source>
        <dbReference type="Proteomes" id="UP000321258"/>
    </source>
</evidence>
<dbReference type="AlphaFoldDB" id="A0A512IMP7"/>
<gene>
    <name evidence="1" type="ORF">MHA02_13160</name>
</gene>
<evidence type="ECO:0000313" key="1">
    <source>
        <dbReference type="EMBL" id="GEO98928.1"/>
    </source>
</evidence>
<sequence length="61" mass="6545">MTVLGDRANGSGLNRLVDYDAAFGLTLIHEPSLPRTGHKTCCAALTNRALNGVKRVHRQAS</sequence>
<accession>A0A512IMP7</accession>